<dbReference type="GO" id="GO:0005886">
    <property type="term" value="C:plasma membrane"/>
    <property type="evidence" value="ECO:0007669"/>
    <property type="project" value="UniProtKB-SubCell"/>
</dbReference>
<dbReference type="KEGG" id="ggr:HKW67_20025"/>
<keyword evidence="8 9" id="KW-0472">Membrane</keyword>
<keyword evidence="3" id="KW-0050">Antiport</keyword>
<feature type="transmembrane region" description="Helical" evidence="9">
    <location>
        <begin position="100"/>
        <end position="125"/>
    </location>
</feature>
<feature type="transmembrane region" description="Helical" evidence="9">
    <location>
        <begin position="59"/>
        <end position="80"/>
    </location>
</feature>
<feature type="transmembrane region" description="Helical" evidence="9">
    <location>
        <begin position="338"/>
        <end position="367"/>
    </location>
</feature>
<feature type="transmembrane region" description="Helical" evidence="9">
    <location>
        <begin position="34"/>
        <end position="52"/>
    </location>
</feature>
<evidence type="ECO:0000313" key="12">
    <source>
        <dbReference type="Proteomes" id="UP000500938"/>
    </source>
</evidence>
<keyword evidence="5 9" id="KW-0812">Transmembrane</keyword>
<evidence type="ECO:0000256" key="5">
    <source>
        <dbReference type="ARBA" id="ARBA00022692"/>
    </source>
</evidence>
<evidence type="ECO:0000256" key="9">
    <source>
        <dbReference type="SAM" id="Phobius"/>
    </source>
</evidence>
<feature type="domain" description="Cation/H+ exchanger transmembrane" evidence="10">
    <location>
        <begin position="327"/>
        <end position="444"/>
    </location>
</feature>
<dbReference type="AlphaFoldDB" id="A0A6M4IRW0"/>
<feature type="domain" description="Cation/H+ exchanger transmembrane" evidence="10">
    <location>
        <begin position="15"/>
        <end position="269"/>
    </location>
</feature>
<dbReference type="PANTHER" id="PTHR32507">
    <property type="entry name" value="NA(+)/H(+) ANTIPORTER 1"/>
    <property type="match status" value="1"/>
</dbReference>
<keyword evidence="4" id="KW-1003">Cell membrane</keyword>
<evidence type="ECO:0000256" key="3">
    <source>
        <dbReference type="ARBA" id="ARBA00022449"/>
    </source>
</evidence>
<protein>
    <submittedName>
        <fullName evidence="11">Sodium:proton antiporter</fullName>
    </submittedName>
</protein>
<sequence>MSVLGWMAAVGGLLLLMALTSSQVERLPISTSLIYLAVGLALGPGGFELLRLDIESQRTWLETLTEFAVIVSLFVGGLRLRLPLQNTAWRVAFRLAGPVMLLSIVGVAAASMLLLGLPLGMALLLGAIVAPTDPVLAAEVTVNDAEDHDRVRYGLSGEAGLNDGAAFPFVIFALLYTQRGGVDAWVGEWLLTRVLWAVPGGLAIGYLLGTGLGQLAIRIRARTTDASAPNDFLALALIALSYVAAERAHAWGFLAVFAAGVGLRHAEVRIVRASPHPEVAELIEPNAVGVGVAEHPPAETLITARVSAEQSQEPAVAAGVLIAEALSFGDTLERMLEVLLVVLVGIAVASVWSWPAAMLAVVVFVAIRPASTWLSLKGSRTSRAQRLLLGWFGIRGIGSLYYLSYALNHGVPSSDAALLVSLVVTVVACSIVIHGISVTPVLQWYERSVNRRV</sequence>
<evidence type="ECO:0000256" key="8">
    <source>
        <dbReference type="ARBA" id="ARBA00023136"/>
    </source>
</evidence>
<evidence type="ECO:0000256" key="7">
    <source>
        <dbReference type="ARBA" id="ARBA00023065"/>
    </source>
</evidence>
<dbReference type="EMBL" id="CP053085">
    <property type="protein sequence ID" value="QJR37644.1"/>
    <property type="molecule type" value="Genomic_DNA"/>
</dbReference>
<accession>A0A6M4IRW0</accession>
<dbReference type="PANTHER" id="PTHR32507:SF8">
    <property type="entry name" value="CNH1P"/>
    <property type="match status" value="1"/>
</dbReference>
<comment type="subcellular location">
    <subcellularLocation>
        <location evidence="1">Cell membrane</location>
        <topology evidence="1">Multi-pass membrane protein</topology>
    </subcellularLocation>
</comment>
<feature type="transmembrane region" description="Helical" evidence="9">
    <location>
        <begin position="387"/>
        <end position="404"/>
    </location>
</feature>
<keyword evidence="12" id="KW-1185">Reference proteome</keyword>
<evidence type="ECO:0000256" key="1">
    <source>
        <dbReference type="ARBA" id="ARBA00004651"/>
    </source>
</evidence>
<evidence type="ECO:0000259" key="10">
    <source>
        <dbReference type="Pfam" id="PF00999"/>
    </source>
</evidence>
<feature type="transmembrane region" description="Helical" evidence="9">
    <location>
        <begin position="416"/>
        <end position="442"/>
    </location>
</feature>
<evidence type="ECO:0000256" key="2">
    <source>
        <dbReference type="ARBA" id="ARBA00022448"/>
    </source>
</evidence>
<dbReference type="Pfam" id="PF00999">
    <property type="entry name" value="Na_H_Exchanger"/>
    <property type="match status" value="2"/>
</dbReference>
<dbReference type="InterPro" id="IPR006153">
    <property type="entry name" value="Cation/H_exchanger_TM"/>
</dbReference>
<keyword evidence="6 9" id="KW-1133">Transmembrane helix</keyword>
<dbReference type="GO" id="GO:0015297">
    <property type="term" value="F:antiporter activity"/>
    <property type="evidence" value="ECO:0007669"/>
    <property type="project" value="UniProtKB-KW"/>
</dbReference>
<gene>
    <name evidence="11" type="ORF">HKW67_20025</name>
</gene>
<feature type="transmembrane region" description="Helical" evidence="9">
    <location>
        <begin position="196"/>
        <end position="216"/>
    </location>
</feature>
<dbReference type="RefSeq" id="WP_171227079.1">
    <property type="nucleotide sequence ID" value="NZ_CP053085.1"/>
</dbReference>
<dbReference type="GO" id="GO:1902600">
    <property type="term" value="P:proton transmembrane transport"/>
    <property type="evidence" value="ECO:0007669"/>
    <property type="project" value="InterPro"/>
</dbReference>
<evidence type="ECO:0000313" key="11">
    <source>
        <dbReference type="EMBL" id="QJR37644.1"/>
    </source>
</evidence>
<name>A0A6M4IRW0_9BACT</name>
<organism evidence="11 12">
    <name type="scientific">Gemmatimonas groenlandica</name>
    <dbReference type="NCBI Taxonomy" id="2732249"/>
    <lineage>
        <taxon>Bacteria</taxon>
        <taxon>Pseudomonadati</taxon>
        <taxon>Gemmatimonadota</taxon>
        <taxon>Gemmatimonadia</taxon>
        <taxon>Gemmatimonadales</taxon>
        <taxon>Gemmatimonadaceae</taxon>
        <taxon>Gemmatimonas</taxon>
    </lineage>
</organism>
<feature type="transmembrane region" description="Helical" evidence="9">
    <location>
        <begin position="228"/>
        <end position="245"/>
    </location>
</feature>
<dbReference type="Proteomes" id="UP000500938">
    <property type="component" value="Chromosome"/>
</dbReference>
<dbReference type="InterPro" id="IPR038770">
    <property type="entry name" value="Na+/solute_symporter_sf"/>
</dbReference>
<keyword evidence="2" id="KW-0813">Transport</keyword>
<dbReference type="Gene3D" id="1.20.1530.20">
    <property type="match status" value="1"/>
</dbReference>
<evidence type="ECO:0000256" key="4">
    <source>
        <dbReference type="ARBA" id="ARBA00022475"/>
    </source>
</evidence>
<keyword evidence="7" id="KW-0406">Ion transport</keyword>
<proteinExistence type="predicted"/>
<reference evidence="11 12" key="1">
    <citation type="submission" date="2020-05" db="EMBL/GenBank/DDBJ databases">
        <title>Complete genome sequence of Gemmatimonas greenlandica TET16.</title>
        <authorList>
            <person name="Zeng Y."/>
        </authorList>
    </citation>
    <scope>NUCLEOTIDE SEQUENCE [LARGE SCALE GENOMIC DNA]</scope>
    <source>
        <strain evidence="11 12">TET16</strain>
    </source>
</reference>
<evidence type="ECO:0000256" key="6">
    <source>
        <dbReference type="ARBA" id="ARBA00022989"/>
    </source>
</evidence>